<name>A0A0F9NST7_9ZZZZ</name>
<accession>A0A0F9NST7</accession>
<protein>
    <submittedName>
        <fullName evidence="1">Uncharacterized protein</fullName>
    </submittedName>
</protein>
<dbReference type="EMBL" id="LAZR01007581">
    <property type="protein sequence ID" value="KKM84342.1"/>
    <property type="molecule type" value="Genomic_DNA"/>
</dbReference>
<dbReference type="AlphaFoldDB" id="A0A0F9NST7"/>
<evidence type="ECO:0000313" key="1">
    <source>
        <dbReference type="EMBL" id="KKM84342.1"/>
    </source>
</evidence>
<proteinExistence type="predicted"/>
<organism evidence="1">
    <name type="scientific">marine sediment metagenome</name>
    <dbReference type="NCBI Taxonomy" id="412755"/>
    <lineage>
        <taxon>unclassified sequences</taxon>
        <taxon>metagenomes</taxon>
        <taxon>ecological metagenomes</taxon>
    </lineage>
</organism>
<comment type="caution">
    <text evidence="1">The sequence shown here is derived from an EMBL/GenBank/DDBJ whole genome shotgun (WGS) entry which is preliminary data.</text>
</comment>
<sequence>MSEERMTVATVDICTCGIVMHQLDDDDYDTFGAKGPVCCSDCGNEKFVTVKQLQAENKRLREAMERVFKELKAGNYNSQRFGNYHLDDIYDCLEQALKGE</sequence>
<gene>
    <name evidence="1" type="ORF">LCGC14_1300110</name>
</gene>
<reference evidence="1" key="1">
    <citation type="journal article" date="2015" name="Nature">
        <title>Complex archaea that bridge the gap between prokaryotes and eukaryotes.</title>
        <authorList>
            <person name="Spang A."/>
            <person name="Saw J.H."/>
            <person name="Jorgensen S.L."/>
            <person name="Zaremba-Niedzwiedzka K."/>
            <person name="Martijn J."/>
            <person name="Lind A.E."/>
            <person name="van Eijk R."/>
            <person name="Schleper C."/>
            <person name="Guy L."/>
            <person name="Ettema T.J."/>
        </authorList>
    </citation>
    <scope>NUCLEOTIDE SEQUENCE</scope>
</reference>